<dbReference type="PANTHER" id="PTHR30445:SF9">
    <property type="match status" value="1"/>
</dbReference>
<evidence type="ECO:0000256" key="3">
    <source>
        <dbReference type="ARBA" id="ARBA00022448"/>
    </source>
</evidence>
<feature type="transmembrane region" description="Helical" evidence="8">
    <location>
        <begin position="89"/>
        <end position="110"/>
    </location>
</feature>
<feature type="transmembrane region" description="Helical" evidence="8">
    <location>
        <begin position="389"/>
        <end position="409"/>
    </location>
</feature>
<dbReference type="InterPro" id="IPR050144">
    <property type="entry name" value="AAE_transporter"/>
</dbReference>
<dbReference type="NCBIfam" id="TIGR01625">
    <property type="entry name" value="YidE_YbjL_dupl"/>
    <property type="match status" value="1"/>
</dbReference>
<keyword evidence="5 8" id="KW-0812">Transmembrane</keyword>
<feature type="transmembrane region" description="Helical" evidence="8">
    <location>
        <begin position="479"/>
        <end position="500"/>
    </location>
</feature>
<sequence>MDLIRSFFDASPIAVLFVCVAIGFAVGRIKVAGVQIGGIPGTLFAAIIVGQVGVDVDANIKTIAFALFIYSLGYVSGPSFVQSLGRSTLNLVNLSLVSTLLIFGTVWTLAQLFGLDKGTAAGLLAGALTESAAVGTATEALNNMGLPQDEVGAMQANIGIAYAITYLFGFTFVVFFVSIIAPRMMRIDLQEEAANYAEGLGVGGDDELGPMQESALRGIVARAYQVASKEAIGLDIGELEERFKGFVTVQGVVRRGRILEPAKDRALAKGDRIALLGRLDELLEAENFVGPETTDTRGLDIVGETRTVILTNRDFIGETIMAVRAKIDPDQRRGVHVVKISRSGQTLKPRPKMRLEPGDVISLYGTPEGLDTAVPVVGYAVDQGIAVDYVYLGLGVIVGILIGMVTVPIAGAPVALHTGGGCLLSGLLFGWLRSRHPTFGGMPPATALHLRDFGLAIFIACVGLGTGPQARILLMEQGVLLPIIGIIGVLIPIIASLYYARYVLKMNPAVICGALAGCFTCTAGLNAAVEAANNETPVLGYTVPYAISNVTLTLLGPILVLTV</sequence>
<feature type="transmembrane region" description="Helical" evidence="8">
    <location>
        <begin position="6"/>
        <end position="27"/>
    </location>
</feature>
<dbReference type="InterPro" id="IPR006037">
    <property type="entry name" value="RCK_C"/>
</dbReference>
<dbReference type="Gene3D" id="3.30.70.1450">
    <property type="entry name" value="Regulator of K+ conductance, C-terminal domain"/>
    <property type="match status" value="1"/>
</dbReference>
<dbReference type="InterPro" id="IPR006512">
    <property type="entry name" value="YidE_YbjL"/>
</dbReference>
<feature type="domain" description="RCK C-terminal" evidence="9">
    <location>
        <begin position="206"/>
        <end position="291"/>
    </location>
</feature>
<keyword evidence="7 8" id="KW-0472">Membrane</keyword>
<dbReference type="EMBL" id="CP049056">
    <property type="protein sequence ID" value="QIE56727.1"/>
    <property type="molecule type" value="Genomic_DNA"/>
</dbReference>
<accession>A0A7L5C1N3</accession>
<organism evidence="10 11">
    <name type="scientific">Pikeienuella piscinae</name>
    <dbReference type="NCBI Taxonomy" id="2748098"/>
    <lineage>
        <taxon>Bacteria</taxon>
        <taxon>Pseudomonadati</taxon>
        <taxon>Pseudomonadota</taxon>
        <taxon>Alphaproteobacteria</taxon>
        <taxon>Rhodobacterales</taxon>
        <taxon>Paracoccaceae</taxon>
        <taxon>Pikeienuella</taxon>
    </lineage>
</organism>
<feature type="domain" description="RCK C-terminal" evidence="9">
    <location>
        <begin position="330"/>
        <end position="379"/>
    </location>
</feature>
<feature type="transmembrane region" description="Helical" evidence="8">
    <location>
        <begin position="160"/>
        <end position="181"/>
    </location>
</feature>
<dbReference type="AlphaFoldDB" id="A0A7L5C1N3"/>
<dbReference type="SUPFAM" id="SSF116726">
    <property type="entry name" value="TrkA C-terminal domain-like"/>
    <property type="match status" value="2"/>
</dbReference>
<comment type="similarity">
    <text evidence="2">Belongs to the AAE transporter (TC 2.A.81) family.</text>
</comment>
<comment type="subcellular location">
    <subcellularLocation>
        <location evidence="1">Cell membrane</location>
        <topology evidence="1">Multi-pass membrane protein</topology>
    </subcellularLocation>
</comment>
<feature type="transmembrane region" description="Helical" evidence="8">
    <location>
        <begin position="541"/>
        <end position="561"/>
    </location>
</feature>
<feature type="transmembrane region" description="Helical" evidence="8">
    <location>
        <begin position="60"/>
        <end position="77"/>
    </location>
</feature>
<keyword evidence="3" id="KW-0813">Transport</keyword>
<dbReference type="PANTHER" id="PTHR30445">
    <property type="entry name" value="K(+)_H(+) ANTIPORTER SUBUNIT KHTT"/>
    <property type="match status" value="1"/>
</dbReference>
<evidence type="ECO:0000256" key="1">
    <source>
        <dbReference type="ARBA" id="ARBA00004651"/>
    </source>
</evidence>
<evidence type="ECO:0000256" key="5">
    <source>
        <dbReference type="ARBA" id="ARBA00022692"/>
    </source>
</evidence>
<feature type="transmembrane region" description="Helical" evidence="8">
    <location>
        <begin position="453"/>
        <end position="473"/>
    </location>
</feature>
<keyword evidence="11" id="KW-1185">Reference proteome</keyword>
<reference evidence="10 11" key="1">
    <citation type="submission" date="2020-02" db="EMBL/GenBank/DDBJ databases">
        <title>complete genome sequence of Rhodobacteraceae bacterium.</title>
        <authorList>
            <person name="Park J."/>
            <person name="Kim Y.-S."/>
            <person name="Kim K.-H."/>
        </authorList>
    </citation>
    <scope>NUCLEOTIDE SEQUENCE [LARGE SCALE GENOMIC DNA]</scope>
    <source>
        <strain evidence="10 11">RR4-56</strain>
    </source>
</reference>
<feature type="transmembrane region" description="Helical" evidence="8">
    <location>
        <begin position="415"/>
        <end position="432"/>
    </location>
</feature>
<dbReference type="PROSITE" id="PS51202">
    <property type="entry name" value="RCK_C"/>
    <property type="match status" value="2"/>
</dbReference>
<evidence type="ECO:0000313" key="11">
    <source>
        <dbReference type="Proteomes" id="UP000503336"/>
    </source>
</evidence>
<dbReference type="Pfam" id="PF02080">
    <property type="entry name" value="TrkA_C"/>
    <property type="match status" value="1"/>
</dbReference>
<evidence type="ECO:0000313" key="10">
    <source>
        <dbReference type="EMBL" id="QIE56727.1"/>
    </source>
</evidence>
<proteinExistence type="inferred from homology"/>
<dbReference type="NCBIfam" id="TIGR03802">
    <property type="entry name" value="Asp_Ala_antiprt"/>
    <property type="match status" value="1"/>
</dbReference>
<dbReference type="InterPro" id="IPR036721">
    <property type="entry name" value="RCK_C_sf"/>
</dbReference>
<keyword evidence="6 8" id="KW-1133">Transmembrane helix</keyword>
<feature type="transmembrane region" description="Helical" evidence="8">
    <location>
        <begin position="509"/>
        <end position="529"/>
    </location>
</feature>
<dbReference type="GO" id="GO:0006813">
    <property type="term" value="P:potassium ion transport"/>
    <property type="evidence" value="ECO:0007669"/>
    <property type="project" value="InterPro"/>
</dbReference>
<feature type="transmembrane region" description="Helical" evidence="8">
    <location>
        <begin position="34"/>
        <end position="54"/>
    </location>
</feature>
<name>A0A7L5C1N3_9RHOB</name>
<dbReference type="Pfam" id="PF06826">
    <property type="entry name" value="Asp-Al_Ex"/>
    <property type="match status" value="2"/>
</dbReference>
<evidence type="ECO:0000256" key="4">
    <source>
        <dbReference type="ARBA" id="ARBA00022475"/>
    </source>
</evidence>
<dbReference type="InterPro" id="IPR022457">
    <property type="entry name" value="Asp_Ala_antiprt"/>
</dbReference>
<dbReference type="KEGG" id="hdh:G5B40_15575"/>
<keyword evidence="4" id="KW-1003">Cell membrane</keyword>
<gene>
    <name evidence="10" type="primary">aspT</name>
    <name evidence="10" type="ORF">G5B40_15575</name>
</gene>
<evidence type="ECO:0000256" key="6">
    <source>
        <dbReference type="ARBA" id="ARBA00022989"/>
    </source>
</evidence>
<dbReference type="GO" id="GO:0008324">
    <property type="term" value="F:monoatomic cation transmembrane transporter activity"/>
    <property type="evidence" value="ECO:0007669"/>
    <property type="project" value="InterPro"/>
</dbReference>
<dbReference type="GO" id="GO:0005886">
    <property type="term" value="C:plasma membrane"/>
    <property type="evidence" value="ECO:0007669"/>
    <property type="project" value="UniProtKB-SubCell"/>
</dbReference>
<evidence type="ECO:0000256" key="7">
    <source>
        <dbReference type="ARBA" id="ARBA00023136"/>
    </source>
</evidence>
<evidence type="ECO:0000256" key="8">
    <source>
        <dbReference type="SAM" id="Phobius"/>
    </source>
</evidence>
<dbReference type="Proteomes" id="UP000503336">
    <property type="component" value="Chromosome"/>
</dbReference>
<protein>
    <submittedName>
        <fullName evidence="10">Aspartate-alanine antiporter</fullName>
    </submittedName>
</protein>
<dbReference type="RefSeq" id="WP_165100387.1">
    <property type="nucleotide sequence ID" value="NZ_CP049056.1"/>
</dbReference>
<evidence type="ECO:0000256" key="2">
    <source>
        <dbReference type="ARBA" id="ARBA00009854"/>
    </source>
</evidence>
<evidence type="ECO:0000259" key="9">
    <source>
        <dbReference type="PROSITE" id="PS51202"/>
    </source>
</evidence>